<keyword evidence="2" id="KW-0602">Photosynthesis</keyword>
<evidence type="ECO:0000256" key="8">
    <source>
        <dbReference type="SAM" id="MobiDB-lite"/>
    </source>
</evidence>
<dbReference type="PANTHER" id="PTHR34011:SF6">
    <property type="entry name" value="PHYCOBILIPROTEIN APCE"/>
    <property type="match status" value="1"/>
</dbReference>
<feature type="domain" description="CpcD-like" evidence="9">
    <location>
        <begin position="181"/>
        <end position="235"/>
    </location>
</feature>
<comment type="similarity">
    <text evidence="7">Belongs to the phycobilisome linker protein family.</text>
</comment>
<dbReference type="Pfam" id="PF00427">
    <property type="entry name" value="PBS_linker_poly"/>
    <property type="match status" value="1"/>
</dbReference>
<dbReference type="PIRSF" id="PIRSF005898">
    <property type="entry name" value="Phycobilisome_CpeC/CpcI"/>
    <property type="match status" value="1"/>
</dbReference>
<evidence type="ECO:0000259" key="9">
    <source>
        <dbReference type="PROSITE" id="PS51441"/>
    </source>
</evidence>
<evidence type="ECO:0000259" key="10">
    <source>
        <dbReference type="PROSITE" id="PS51445"/>
    </source>
</evidence>
<keyword evidence="5" id="KW-0793">Thylakoid</keyword>
<evidence type="ECO:0000256" key="5">
    <source>
        <dbReference type="ARBA" id="ARBA00023078"/>
    </source>
</evidence>
<feature type="region of interest" description="Disordered" evidence="8">
    <location>
        <begin position="153"/>
        <end position="174"/>
    </location>
</feature>
<keyword evidence="4 7" id="KW-0605">Phycobilisome</keyword>
<evidence type="ECO:0000256" key="2">
    <source>
        <dbReference type="ARBA" id="ARBA00022531"/>
    </source>
</evidence>
<dbReference type="Pfam" id="PF01383">
    <property type="entry name" value="CpcD"/>
    <property type="match status" value="1"/>
</dbReference>
<name>U7QIC7_9CYAN</name>
<dbReference type="GO" id="GO:0015979">
    <property type="term" value="P:photosynthesis"/>
    <property type="evidence" value="ECO:0007669"/>
    <property type="project" value="UniProtKB-KW"/>
</dbReference>
<dbReference type="InterPro" id="IPR016470">
    <property type="entry name" value="Phycobilisome"/>
</dbReference>
<dbReference type="Proteomes" id="UP000017127">
    <property type="component" value="Unassembled WGS sequence"/>
</dbReference>
<organism evidence="11 12">
    <name type="scientific">Lyngbya aestuarii BL J</name>
    <dbReference type="NCBI Taxonomy" id="1348334"/>
    <lineage>
        <taxon>Bacteria</taxon>
        <taxon>Bacillati</taxon>
        <taxon>Cyanobacteriota</taxon>
        <taxon>Cyanophyceae</taxon>
        <taxon>Oscillatoriophycideae</taxon>
        <taxon>Oscillatoriales</taxon>
        <taxon>Microcoleaceae</taxon>
        <taxon>Lyngbya</taxon>
    </lineage>
</organism>
<dbReference type="InterPro" id="IPR008213">
    <property type="entry name" value="CpcD-like_dom"/>
</dbReference>
<accession>U7QIC7</accession>
<evidence type="ECO:0000256" key="4">
    <source>
        <dbReference type="ARBA" id="ARBA00022738"/>
    </source>
</evidence>
<gene>
    <name evidence="11" type="primary">cpcC</name>
    <name evidence="11" type="ORF">M595_3045</name>
</gene>
<reference evidence="11 12" key="1">
    <citation type="journal article" date="2013" name="Front. Microbiol.">
        <title>Comparative genomic analyses of the cyanobacterium, Lyngbya aestuarii BL J, a powerful hydrogen producer.</title>
        <authorList>
            <person name="Kothari A."/>
            <person name="Vaughn M."/>
            <person name="Garcia-Pichel F."/>
        </authorList>
    </citation>
    <scope>NUCLEOTIDE SEQUENCE [LARGE SCALE GENOMIC DNA]</scope>
    <source>
        <strain evidence="11 12">BL J</strain>
    </source>
</reference>
<evidence type="ECO:0000313" key="12">
    <source>
        <dbReference type="Proteomes" id="UP000017127"/>
    </source>
</evidence>
<dbReference type="InterPro" id="IPR001297">
    <property type="entry name" value="PBS_linker_dom"/>
</dbReference>
<evidence type="ECO:0000256" key="3">
    <source>
        <dbReference type="ARBA" id="ARBA00022549"/>
    </source>
</evidence>
<dbReference type="PATRIC" id="fig|1348334.3.peg.2947"/>
<dbReference type="PANTHER" id="PTHR34011">
    <property type="entry name" value="PHYCOBILISOME 32.1 KDA LINKER POLYPEPTIDE, PHYCOCYANIN-ASSOCIATED, ROD 2-RELATED"/>
    <property type="match status" value="1"/>
</dbReference>
<evidence type="ECO:0000313" key="11">
    <source>
        <dbReference type="EMBL" id="ERT07017.1"/>
    </source>
</evidence>
<feature type="compositionally biased region" description="Polar residues" evidence="8">
    <location>
        <begin position="153"/>
        <end position="171"/>
    </location>
</feature>
<keyword evidence="6" id="KW-0472">Membrane</keyword>
<dbReference type="PROSITE" id="PS51445">
    <property type="entry name" value="PBS_LINKER"/>
    <property type="match status" value="1"/>
</dbReference>
<dbReference type="EMBL" id="AUZM01000027">
    <property type="protein sequence ID" value="ERT07017.1"/>
    <property type="molecule type" value="Genomic_DNA"/>
</dbReference>
<evidence type="ECO:0000256" key="6">
    <source>
        <dbReference type="ARBA" id="ARBA00023136"/>
    </source>
</evidence>
<evidence type="ECO:0000256" key="7">
    <source>
        <dbReference type="PROSITE-ProRule" id="PRU00775"/>
    </source>
</evidence>
<dbReference type="SMART" id="SM01094">
    <property type="entry name" value="CpcD"/>
    <property type="match status" value="1"/>
</dbReference>
<proteinExistence type="inferred from homology"/>
<feature type="domain" description="PBS-linker" evidence="10">
    <location>
        <begin position="1"/>
        <end position="131"/>
    </location>
</feature>
<dbReference type="PROSITE" id="PS51441">
    <property type="entry name" value="CPCD_LIKE"/>
    <property type="match status" value="1"/>
</dbReference>
<keyword evidence="12" id="KW-1185">Reference proteome</keyword>
<dbReference type="AlphaFoldDB" id="U7QIC7"/>
<dbReference type="Gene3D" id="1.10.3130.20">
    <property type="entry name" value="Phycobilisome linker domain"/>
    <property type="match status" value="1"/>
</dbReference>
<keyword evidence="3" id="KW-0042">Antenna complex</keyword>
<sequence length="235" mass="27000">MKAERLTSAESLLRQGNLTVRDFVRAVALSELYKKKFFFPNNNQRFVELNFKHLLGRPPHDEEELAFHTRLVEDKGYDAEINYYFESEEYENKFGDNIVPYYVGFQVLAGSRTVGFSRMFQLYRGYANNDRGQVGSKNGRVFKEVARNQASSIPQSAGISSKSTKMETPQKSFGGLGNRQQRVYRVEVTNRIGSSIRNNNVRRSNKAYLVPYEELSSRIQQILRSGAKIVSVRET</sequence>
<protein>
    <submittedName>
        <fullName evidence="11">Phycobilisome 32.1 kDa linker polypeptide, phycocyanin-associated, rod</fullName>
    </submittedName>
</protein>
<dbReference type="GO" id="GO:0031676">
    <property type="term" value="C:plasma membrane-derived thylakoid membrane"/>
    <property type="evidence" value="ECO:0007669"/>
    <property type="project" value="UniProtKB-SubCell"/>
</dbReference>
<comment type="subcellular location">
    <subcellularLocation>
        <location evidence="1">Cellular thylakoid membrane</location>
        <topology evidence="1">Peripheral membrane protein</topology>
        <orientation evidence="1">Cytoplasmic side</orientation>
    </subcellularLocation>
</comment>
<dbReference type="GO" id="GO:0030089">
    <property type="term" value="C:phycobilisome"/>
    <property type="evidence" value="ECO:0007669"/>
    <property type="project" value="UniProtKB-UniRule"/>
</dbReference>
<evidence type="ECO:0000256" key="1">
    <source>
        <dbReference type="ARBA" id="ARBA00004445"/>
    </source>
</evidence>
<comment type="caution">
    <text evidence="11">The sequence shown here is derived from an EMBL/GenBank/DDBJ whole genome shotgun (WGS) entry which is preliminary data.</text>
</comment>
<dbReference type="InterPro" id="IPR038255">
    <property type="entry name" value="PBS_linker_sf"/>
</dbReference>